<reference evidence="9" key="2">
    <citation type="journal article" date="2008" name="Genome Biol.">
        <title>Improved genome assembly and evidence-based global gene model set for the chordate Ciona intestinalis: new insight into intron and operon populations.</title>
        <authorList>
            <person name="Satou Y."/>
            <person name="Mineta K."/>
            <person name="Ogasawara M."/>
            <person name="Sasakura Y."/>
            <person name="Shoguchi E."/>
            <person name="Ueno K."/>
            <person name="Yamada L."/>
            <person name="Matsumoto J."/>
            <person name="Wasserscheid J."/>
            <person name="Dewar K."/>
            <person name="Wiley G.B."/>
            <person name="Macmil S.L."/>
            <person name="Roe B.A."/>
            <person name="Zeller R.W."/>
            <person name="Hastings K.E."/>
            <person name="Lemaire P."/>
            <person name="Lindquist E."/>
            <person name="Endo T."/>
            <person name="Hotta K."/>
            <person name="Inaba K."/>
        </authorList>
    </citation>
    <scope>NUCLEOTIDE SEQUENCE [LARGE SCALE GENOMIC DNA]</scope>
    <source>
        <strain evidence="9">wild type</strain>
    </source>
</reference>
<comment type="subcellular location">
    <subcellularLocation>
        <location evidence="1">Cytoplasm</location>
        <location evidence="1">P-body</location>
    </subcellularLocation>
</comment>
<proteinExistence type="inferred from homology"/>
<reference evidence="10" key="1">
    <citation type="journal article" date="2002" name="Science">
        <title>The draft genome of Ciona intestinalis: insights into chordate and vertebrate origins.</title>
        <authorList>
            <person name="Dehal P."/>
            <person name="Satou Y."/>
            <person name="Campbell R.K."/>
            <person name="Chapman J."/>
            <person name="Degnan B."/>
            <person name="De Tomaso A."/>
            <person name="Davidson B."/>
            <person name="Di Gregorio A."/>
            <person name="Gelpke M."/>
            <person name="Goodstein D.M."/>
            <person name="Harafuji N."/>
            <person name="Hastings K.E."/>
            <person name="Ho I."/>
            <person name="Hotta K."/>
            <person name="Huang W."/>
            <person name="Kawashima T."/>
            <person name="Lemaire P."/>
            <person name="Martinez D."/>
            <person name="Meinertzhagen I.A."/>
            <person name="Necula S."/>
            <person name="Nonaka M."/>
            <person name="Putnam N."/>
            <person name="Rash S."/>
            <person name="Saiga H."/>
            <person name="Satake M."/>
            <person name="Terry A."/>
            <person name="Yamada L."/>
            <person name="Wang H.G."/>
            <person name="Awazu S."/>
            <person name="Azumi K."/>
            <person name="Boore J."/>
            <person name="Branno M."/>
            <person name="Chin-Bow S."/>
            <person name="DeSantis R."/>
            <person name="Doyle S."/>
            <person name="Francino P."/>
            <person name="Keys D.N."/>
            <person name="Haga S."/>
            <person name="Hayashi H."/>
            <person name="Hino K."/>
            <person name="Imai K.S."/>
            <person name="Inaba K."/>
            <person name="Kano S."/>
            <person name="Kobayashi K."/>
            <person name="Kobayashi M."/>
            <person name="Lee B.I."/>
            <person name="Makabe K.W."/>
            <person name="Manohar C."/>
            <person name="Matassi G."/>
            <person name="Medina M."/>
            <person name="Mochizuki Y."/>
            <person name="Mount S."/>
            <person name="Morishita T."/>
            <person name="Miura S."/>
            <person name="Nakayama A."/>
            <person name="Nishizaka S."/>
            <person name="Nomoto H."/>
            <person name="Ohta F."/>
            <person name="Oishi K."/>
            <person name="Rigoutsos I."/>
            <person name="Sano M."/>
            <person name="Sasaki A."/>
            <person name="Sasakura Y."/>
            <person name="Shoguchi E."/>
            <person name="Shin-i T."/>
            <person name="Spagnuolo A."/>
            <person name="Stainier D."/>
            <person name="Suzuki M.M."/>
            <person name="Tassy O."/>
            <person name="Takatori N."/>
            <person name="Tokuoka M."/>
            <person name="Yagi K."/>
            <person name="Yoshizaki F."/>
            <person name="Wada S."/>
            <person name="Zhang C."/>
            <person name="Hyatt P.D."/>
            <person name="Larimer F."/>
            <person name="Detter C."/>
            <person name="Doggett N."/>
            <person name="Glavina T."/>
            <person name="Hawkins T."/>
            <person name="Richardson P."/>
            <person name="Lucas S."/>
            <person name="Kohara Y."/>
            <person name="Levine M."/>
            <person name="Satoh N."/>
            <person name="Rokhsar D.S."/>
        </authorList>
    </citation>
    <scope>NUCLEOTIDE SEQUENCE [LARGE SCALE GENOMIC DNA]</scope>
</reference>
<evidence type="ECO:0000313" key="10">
    <source>
        <dbReference type="Proteomes" id="UP000008144"/>
    </source>
</evidence>
<keyword evidence="4" id="KW-0963">Cytoplasm</keyword>
<dbReference type="OMA" id="NHQWPKI"/>
<feature type="domain" description="DFDF" evidence="8">
    <location>
        <begin position="182"/>
        <end position="218"/>
    </location>
</feature>
<keyword evidence="10" id="KW-1185">Reference proteome</keyword>
<dbReference type="InterPro" id="IPR019050">
    <property type="entry name" value="FDF_dom"/>
</dbReference>
<dbReference type="Gene3D" id="2.30.30.100">
    <property type="match status" value="1"/>
</dbReference>
<dbReference type="PROSITE" id="PS51385">
    <property type="entry name" value="YJEF_N"/>
    <property type="match status" value="1"/>
</dbReference>
<feature type="domain" description="YjeF N-terminal" evidence="7">
    <location>
        <begin position="280"/>
        <end position="482"/>
    </location>
</feature>
<evidence type="ECO:0000313" key="9">
    <source>
        <dbReference type="Ensembl" id="ENSCINP00000031560.1"/>
    </source>
</evidence>
<dbReference type="GO" id="GO:0003729">
    <property type="term" value="F:mRNA binding"/>
    <property type="evidence" value="ECO:0000318"/>
    <property type="project" value="GO_Central"/>
</dbReference>
<dbReference type="SUPFAM" id="SSF64153">
    <property type="entry name" value="YjeF N-terminal domain-like"/>
    <property type="match status" value="1"/>
</dbReference>
<protein>
    <recommendedName>
        <fullName evidence="3">Enhancer of mRNA-decapping protein 3</fullName>
    </recommendedName>
    <alternativeName>
        <fullName evidence="5">YjeF domain-containing protein 1</fullName>
    </alternativeName>
</protein>
<dbReference type="GeneTree" id="ENSGT00390000016435"/>
<dbReference type="InterPro" id="IPR025762">
    <property type="entry name" value="DFDF"/>
</dbReference>
<dbReference type="FunCoup" id="H2XPH6">
    <property type="interactions" value="346"/>
</dbReference>
<dbReference type="InParanoid" id="H2XPH6"/>
<evidence type="ECO:0000256" key="5">
    <source>
        <dbReference type="ARBA" id="ARBA00032192"/>
    </source>
</evidence>
<reference evidence="9" key="4">
    <citation type="submission" date="2025-09" db="UniProtKB">
        <authorList>
            <consortium name="Ensembl"/>
        </authorList>
    </citation>
    <scope>IDENTIFICATION</scope>
</reference>
<feature type="region of interest" description="Disordered" evidence="6">
    <location>
        <begin position="98"/>
        <end position="127"/>
    </location>
</feature>
<dbReference type="GO" id="GO:0031087">
    <property type="term" value="P:deadenylation-independent decapping of nuclear-transcribed mRNA"/>
    <property type="evidence" value="ECO:0000318"/>
    <property type="project" value="GO_Central"/>
</dbReference>
<reference evidence="9" key="3">
    <citation type="submission" date="2025-08" db="UniProtKB">
        <authorList>
            <consortium name="Ensembl"/>
        </authorList>
    </citation>
    <scope>IDENTIFICATION</scope>
</reference>
<dbReference type="Proteomes" id="UP000008144">
    <property type="component" value="Chromosome 1"/>
</dbReference>
<dbReference type="GO" id="GO:0000932">
    <property type="term" value="C:P-body"/>
    <property type="evidence" value="ECO:0000318"/>
    <property type="project" value="GO_Central"/>
</dbReference>
<dbReference type="InterPro" id="IPR025609">
    <property type="entry name" value="Lsm14-like_N"/>
</dbReference>
<evidence type="ECO:0000259" key="7">
    <source>
        <dbReference type="PROSITE" id="PS51385"/>
    </source>
</evidence>
<dbReference type="EMBL" id="EAAA01000385">
    <property type="status" value="NOT_ANNOTATED_CDS"/>
    <property type="molecule type" value="Genomic_DNA"/>
</dbReference>
<dbReference type="HOGENOM" id="CLU_026194_0_0_1"/>
<dbReference type="STRING" id="7719.ENSCINP00000031560"/>
<evidence type="ECO:0000259" key="8">
    <source>
        <dbReference type="PROSITE" id="PS51512"/>
    </source>
</evidence>
<dbReference type="PROSITE" id="PS51512">
    <property type="entry name" value="DFDF"/>
    <property type="match status" value="1"/>
</dbReference>
<dbReference type="GO" id="GO:0033962">
    <property type="term" value="P:P-body assembly"/>
    <property type="evidence" value="ECO:0000318"/>
    <property type="project" value="GO_Central"/>
</dbReference>
<dbReference type="SMART" id="SM01271">
    <property type="entry name" value="LSM14"/>
    <property type="match status" value="1"/>
</dbReference>
<dbReference type="InterPro" id="IPR004443">
    <property type="entry name" value="YjeF_N_dom"/>
</dbReference>
<sequence length="504" mass="56696">MTSQFVGRHVTVDLGPNRGFIQGRIKSVNATDQAITITNPHQSGIRCNFEEITLSAQEIVDLKLIDELMANGDTKKVVETKKNEKSSSVAPKTLVVSTHNKTTTPAFNTNPQTNSPPRPSHSFREQRHPYVKDGRPVLSGNENDKIEAREHINFKQSNACLHIITGQPLRQKSGRNRNAPDCFNIDQSELDEDFDFEKNLALFDKQAVFDEVYSGSDGEVRTPLKNRRNKPEVKYRHDENVLGNGPVVYRQIVTQETSNHHIAEYYTDAGLVVPCVSSTTHKNICRVAEEMGISKTRQIETFGINTSQMAFSMLGGANRLHPRNAHQRPHVVVLTGPHQVGAQGIATARHLSNQNLHVDVFMADVVKMHDFLQDELKLLSLTTARLSTDIKDLPTTPVDLVIVAMDDEDTVFLRQQAWYKMATKWCSSNMAPILYLCPPNHQEVKPAIDIKWSLCSILPRSLPTSYGMIYLLDLSFPPKVFKKIGIKYQSPFCSKPFIALHRSH</sequence>
<evidence type="ECO:0000256" key="6">
    <source>
        <dbReference type="SAM" id="MobiDB-lite"/>
    </source>
</evidence>
<dbReference type="PANTHER" id="PTHR13612">
    <property type="entry name" value="ENHANCER OF MRNA-DECAPPING PROTEIN 3"/>
    <property type="match status" value="1"/>
</dbReference>
<dbReference type="Ensembl" id="ENSCINT00000032166.1">
    <property type="protein sequence ID" value="ENSCINP00000031560.1"/>
    <property type="gene ID" value="ENSCING00000022142.1"/>
</dbReference>
<evidence type="ECO:0000256" key="2">
    <source>
        <dbReference type="ARBA" id="ARBA00006610"/>
    </source>
</evidence>
<dbReference type="PANTHER" id="PTHR13612:SF0">
    <property type="entry name" value="ENHANCER OF MRNA-DECAPPING PROTEIN 3"/>
    <property type="match status" value="1"/>
</dbReference>
<evidence type="ECO:0000256" key="3">
    <source>
        <dbReference type="ARBA" id="ARBA00015797"/>
    </source>
</evidence>
<dbReference type="InterPro" id="IPR036652">
    <property type="entry name" value="YjeF_N_dom_sf"/>
</dbReference>
<evidence type="ECO:0000256" key="1">
    <source>
        <dbReference type="ARBA" id="ARBA00004201"/>
    </source>
</evidence>
<dbReference type="SMART" id="SM01199">
    <property type="entry name" value="FDF"/>
    <property type="match status" value="1"/>
</dbReference>
<name>H2XPH6_CIOIN</name>
<dbReference type="Gene3D" id="3.40.50.10260">
    <property type="entry name" value="YjeF N-terminal domain"/>
    <property type="match status" value="1"/>
</dbReference>
<dbReference type="AlphaFoldDB" id="H2XPH6"/>
<dbReference type="Pfam" id="PF09532">
    <property type="entry name" value="FDF"/>
    <property type="match status" value="1"/>
</dbReference>
<evidence type="ECO:0000256" key="4">
    <source>
        <dbReference type="ARBA" id="ARBA00022490"/>
    </source>
</evidence>
<accession>H2XPH6</accession>
<feature type="compositionally biased region" description="Polar residues" evidence="6">
    <location>
        <begin position="98"/>
        <end position="113"/>
    </location>
</feature>
<organism evidence="9 10">
    <name type="scientific">Ciona intestinalis</name>
    <name type="common">Transparent sea squirt</name>
    <name type="synonym">Ascidia intestinalis</name>
    <dbReference type="NCBI Taxonomy" id="7719"/>
    <lineage>
        <taxon>Eukaryota</taxon>
        <taxon>Metazoa</taxon>
        <taxon>Chordata</taxon>
        <taxon>Tunicata</taxon>
        <taxon>Ascidiacea</taxon>
        <taxon>Phlebobranchia</taxon>
        <taxon>Cionidae</taxon>
        <taxon>Ciona</taxon>
    </lineage>
</organism>
<dbReference type="Pfam" id="PF03853">
    <property type="entry name" value="YjeF_N"/>
    <property type="match status" value="1"/>
</dbReference>
<comment type="similarity">
    <text evidence="2">Belongs to the EDC3 family.</text>
</comment>